<name>A0AAV0STN2_9STRA</name>
<organism evidence="2 4">
    <name type="scientific">Peronospora farinosa</name>
    <dbReference type="NCBI Taxonomy" id="134698"/>
    <lineage>
        <taxon>Eukaryota</taxon>
        <taxon>Sar</taxon>
        <taxon>Stramenopiles</taxon>
        <taxon>Oomycota</taxon>
        <taxon>Peronosporomycetes</taxon>
        <taxon>Peronosporales</taxon>
        <taxon>Peronosporaceae</taxon>
        <taxon>Peronospora</taxon>
    </lineage>
</organism>
<reference evidence="2" key="2">
    <citation type="submission" date="2022-12" db="EMBL/GenBank/DDBJ databases">
        <authorList>
            <person name="Webb A."/>
        </authorList>
    </citation>
    <scope>NUCLEOTIDE SEQUENCE</scope>
    <source>
        <strain evidence="2">Pf2</strain>
    </source>
</reference>
<evidence type="ECO:0000313" key="3">
    <source>
        <dbReference type="Proteomes" id="UP001157938"/>
    </source>
</evidence>
<evidence type="ECO:0008006" key="5">
    <source>
        <dbReference type="Google" id="ProtNLM"/>
    </source>
</evidence>
<evidence type="ECO:0000313" key="2">
    <source>
        <dbReference type="EMBL" id="CAI5705624.1"/>
    </source>
</evidence>
<dbReference type="Proteomes" id="UP001159659">
    <property type="component" value="Unassembled WGS sequence"/>
</dbReference>
<sequence length="95" mass="10463">MLHNINVKPIVYPAVEEGKCRLRFFISALHTPKQLEDAVIALKTYLCDKIDDVAVASPGHSNVNGTATNGVAKVTIDSFKTEKKTKSQKEQEHQG</sequence>
<keyword evidence="3" id="KW-1185">Reference proteome</keyword>
<dbReference type="AlphaFoldDB" id="A0AAV0STN2"/>
<dbReference type="Gene3D" id="3.90.1150.10">
    <property type="entry name" value="Aspartate Aminotransferase, domain 1"/>
    <property type="match status" value="1"/>
</dbReference>
<protein>
    <recommendedName>
        <fullName evidence="5">Aminotransferase class I/classII domain-containing protein</fullName>
    </recommendedName>
</protein>
<evidence type="ECO:0000313" key="4">
    <source>
        <dbReference type="Proteomes" id="UP001159659"/>
    </source>
</evidence>
<proteinExistence type="predicted"/>
<gene>
    <name evidence="1" type="ORF">PFR001_LOCUS4431</name>
    <name evidence="2" type="ORF">PFR002_LOCUS685</name>
</gene>
<dbReference type="InterPro" id="IPR015422">
    <property type="entry name" value="PyrdxlP-dep_Trfase_small"/>
</dbReference>
<dbReference type="Proteomes" id="UP001157938">
    <property type="component" value="Unassembled WGS sequence"/>
</dbReference>
<comment type="caution">
    <text evidence="2">The sequence shown here is derived from an EMBL/GenBank/DDBJ whole genome shotgun (WGS) entry which is preliminary data.</text>
</comment>
<reference evidence="1 3" key="1">
    <citation type="submission" date="2021-11" db="EMBL/GenBank/DDBJ databases">
        <authorList>
            <person name="Islam A."/>
            <person name="Islam S."/>
            <person name="Flora M.S."/>
            <person name="Rahman M."/>
            <person name="Ziaur R.M."/>
            <person name="Epstein J.H."/>
            <person name="Hassan M."/>
            <person name="Klassen M."/>
            <person name="Woodard K."/>
            <person name="Webb A."/>
            <person name="Webby R.J."/>
            <person name="El Zowalaty M.E."/>
        </authorList>
    </citation>
    <scope>NUCLEOTIDE SEQUENCE [LARGE SCALE GENOMIC DNA]</scope>
    <source>
        <strain evidence="1">Pf1</strain>
    </source>
</reference>
<accession>A0AAV0STN2</accession>
<evidence type="ECO:0000313" key="1">
    <source>
        <dbReference type="EMBL" id="CAH0488982.1"/>
    </source>
</evidence>
<dbReference type="EMBL" id="CANTFK010000054">
    <property type="protein sequence ID" value="CAI5705624.1"/>
    <property type="molecule type" value="Genomic_DNA"/>
</dbReference>
<dbReference type="EMBL" id="CAKLBC010000939">
    <property type="protein sequence ID" value="CAH0488982.1"/>
    <property type="molecule type" value="Genomic_DNA"/>
</dbReference>